<dbReference type="OrthoDB" id="2135762at2759"/>
<dbReference type="EMBL" id="JABCKI010006096">
    <property type="protein sequence ID" value="KAG5635427.1"/>
    <property type="molecule type" value="Genomic_DNA"/>
</dbReference>
<organism evidence="1 2">
    <name type="scientific">Sphagnurus paluster</name>
    <dbReference type="NCBI Taxonomy" id="117069"/>
    <lineage>
        <taxon>Eukaryota</taxon>
        <taxon>Fungi</taxon>
        <taxon>Dikarya</taxon>
        <taxon>Basidiomycota</taxon>
        <taxon>Agaricomycotina</taxon>
        <taxon>Agaricomycetes</taxon>
        <taxon>Agaricomycetidae</taxon>
        <taxon>Agaricales</taxon>
        <taxon>Tricholomatineae</taxon>
        <taxon>Lyophyllaceae</taxon>
        <taxon>Sphagnurus</taxon>
    </lineage>
</organism>
<evidence type="ECO:0000313" key="2">
    <source>
        <dbReference type="Proteomes" id="UP000717328"/>
    </source>
</evidence>
<accession>A0A9P7FV67</accession>
<proteinExistence type="predicted"/>
<keyword evidence="2" id="KW-1185">Reference proteome</keyword>
<sequence length="136" mass="15678">MDSREELPRISVGSVQDWNRLKTNYKAAALESLEERITTERLHNERDAMIAHANQHVDTEPFDEALDRRIWSLADTRLQWQKRIAETRRTLPQEIESSILDLLDQQRVSDREETIAMAMPAVDDAKGEEHGGNSIV</sequence>
<evidence type="ECO:0000313" key="1">
    <source>
        <dbReference type="EMBL" id="KAG5635427.1"/>
    </source>
</evidence>
<dbReference type="AlphaFoldDB" id="A0A9P7FV67"/>
<dbReference type="Proteomes" id="UP000717328">
    <property type="component" value="Unassembled WGS sequence"/>
</dbReference>
<protein>
    <submittedName>
        <fullName evidence="1">Uncharacterized protein</fullName>
    </submittedName>
</protein>
<gene>
    <name evidence="1" type="ORF">H0H81_011317</name>
</gene>
<comment type="caution">
    <text evidence="1">The sequence shown here is derived from an EMBL/GenBank/DDBJ whole genome shotgun (WGS) entry which is preliminary data.</text>
</comment>
<name>A0A9P7FV67_9AGAR</name>
<reference evidence="1" key="1">
    <citation type="submission" date="2021-02" db="EMBL/GenBank/DDBJ databases">
        <authorList>
            <person name="Nieuwenhuis M."/>
            <person name="Van De Peppel L.J.J."/>
        </authorList>
    </citation>
    <scope>NUCLEOTIDE SEQUENCE</scope>
    <source>
        <strain evidence="1">D49</strain>
    </source>
</reference>
<reference evidence="1" key="2">
    <citation type="submission" date="2021-10" db="EMBL/GenBank/DDBJ databases">
        <title>Phylogenomics reveals ancestral predisposition of the termite-cultivated fungus Termitomyces towards a domesticated lifestyle.</title>
        <authorList>
            <person name="Auxier B."/>
            <person name="Grum-Grzhimaylo A."/>
            <person name="Cardenas M.E."/>
            <person name="Lodge J.D."/>
            <person name="Laessoe T."/>
            <person name="Pedersen O."/>
            <person name="Smith M.E."/>
            <person name="Kuyper T.W."/>
            <person name="Franco-Molano E.A."/>
            <person name="Baroni T.J."/>
            <person name="Aanen D.K."/>
        </authorList>
    </citation>
    <scope>NUCLEOTIDE SEQUENCE</scope>
    <source>
        <strain evidence="1">D49</strain>
    </source>
</reference>